<proteinExistence type="predicted"/>
<dbReference type="InterPro" id="IPR046831">
    <property type="entry name" value="Calmodulin_bind_N"/>
</dbReference>
<organism evidence="3 4">
    <name type="scientific">Escallonia rubra</name>
    <dbReference type="NCBI Taxonomy" id="112253"/>
    <lineage>
        <taxon>Eukaryota</taxon>
        <taxon>Viridiplantae</taxon>
        <taxon>Streptophyta</taxon>
        <taxon>Embryophyta</taxon>
        <taxon>Tracheophyta</taxon>
        <taxon>Spermatophyta</taxon>
        <taxon>Magnoliopsida</taxon>
        <taxon>eudicotyledons</taxon>
        <taxon>Gunneridae</taxon>
        <taxon>Pentapetalae</taxon>
        <taxon>asterids</taxon>
        <taxon>campanulids</taxon>
        <taxon>Escalloniales</taxon>
        <taxon>Escalloniaceae</taxon>
        <taxon>Escallonia</taxon>
    </lineage>
</organism>
<evidence type="ECO:0000313" key="3">
    <source>
        <dbReference type="EMBL" id="KAK2985116.1"/>
    </source>
</evidence>
<keyword evidence="4" id="KW-1185">Reference proteome</keyword>
<evidence type="ECO:0000256" key="1">
    <source>
        <dbReference type="SAM" id="MobiDB-lite"/>
    </source>
</evidence>
<name>A0AA88RLF3_9ASTE</name>
<protein>
    <recommendedName>
        <fullName evidence="2">Calmodulin binding protein-like N-terminal domain-containing protein</fullName>
    </recommendedName>
</protein>
<feature type="compositionally biased region" description="Acidic residues" evidence="1">
    <location>
        <begin position="117"/>
        <end position="132"/>
    </location>
</feature>
<reference evidence="3" key="1">
    <citation type="submission" date="2022-12" db="EMBL/GenBank/DDBJ databases">
        <title>Draft genome assemblies for two species of Escallonia (Escalloniales).</title>
        <authorList>
            <person name="Chanderbali A."/>
            <person name="Dervinis C."/>
            <person name="Anghel I."/>
            <person name="Soltis D."/>
            <person name="Soltis P."/>
            <person name="Zapata F."/>
        </authorList>
    </citation>
    <scope>NUCLEOTIDE SEQUENCE</scope>
    <source>
        <strain evidence="3">UCBG92.1500</strain>
        <tissue evidence="3">Leaf</tissue>
    </source>
</reference>
<feature type="domain" description="Calmodulin binding protein-like N-terminal" evidence="2">
    <location>
        <begin position="25"/>
        <end position="61"/>
    </location>
</feature>
<feature type="compositionally biased region" description="Low complexity" evidence="1">
    <location>
        <begin position="70"/>
        <end position="89"/>
    </location>
</feature>
<dbReference type="Proteomes" id="UP001187471">
    <property type="component" value="Unassembled WGS sequence"/>
</dbReference>
<accession>A0AA88RLF3</accession>
<dbReference type="AlphaFoldDB" id="A0AA88RLF3"/>
<dbReference type="Pfam" id="PF07887">
    <property type="entry name" value="Calmodulin_bind"/>
    <property type="match status" value="1"/>
</dbReference>
<comment type="caution">
    <text evidence="3">The sequence shown here is derived from an EMBL/GenBank/DDBJ whole genome shotgun (WGS) entry which is preliminary data.</text>
</comment>
<gene>
    <name evidence="3" type="ORF">RJ640_022994</name>
</gene>
<evidence type="ECO:0000313" key="4">
    <source>
        <dbReference type="Proteomes" id="UP001187471"/>
    </source>
</evidence>
<evidence type="ECO:0000259" key="2">
    <source>
        <dbReference type="Pfam" id="PF07887"/>
    </source>
</evidence>
<feature type="region of interest" description="Disordered" evidence="1">
    <location>
        <begin position="64"/>
        <end position="137"/>
    </location>
</feature>
<dbReference type="EMBL" id="JAVXUO010001194">
    <property type="protein sequence ID" value="KAK2985116.1"/>
    <property type="molecule type" value="Genomic_DNA"/>
</dbReference>
<sequence length="170" mass="17714">MLPKPVSLSDRSSLNQIESSGARAWQLQFLNKLPSTLFTGGRIESEDGEPLQIAIVDASNSLKPVSLSDSEGAPAAAAEESSEVSDATAVKSSEAPTDADEGVSGAAPAANEGSSENTEEEKSGDEEAAEETPEIKGLIHPLFIQMGVFASFQLRRDGNKPNSSRADGVP</sequence>